<dbReference type="AlphaFoldDB" id="A0AAE0TKN6"/>
<comment type="caution">
    <text evidence="2">The sequence shown here is derived from an EMBL/GenBank/DDBJ whole genome shotgun (WGS) entry which is preliminary data.</text>
</comment>
<sequence length="320" mass="36512">MTHNLLLHCSSNTIQSLKMTDTDHLVEKKMKFLGFWINKEVTKDVMGKILQLIQSKKGSIVKLQLRRDGLHVLKTKIISGLILHHFIPLNNIYIITYNNKVPRVMFVVTKVNRIYQIYTFKCGNTIDAGEFTVGFRNIKRTVYPVRHEKHDGVNGTFDSMEKDAKPVLVTANAEANTKINKFNANTSSIMICTRLYDRALELSQNASHSGRECVPKKIDSIKVILEKCTGNNSNYTRRYNNEDAFDATMVLGEEEEIYSNSKTATTPQPRTENKTKPVQNGHIKDGLVRIFVPNYRNSRRKLSTAGRHVLILPTIFEEAL</sequence>
<evidence type="ECO:0000256" key="1">
    <source>
        <dbReference type="SAM" id="MobiDB-lite"/>
    </source>
</evidence>
<name>A0AAE0TKN6_9BIVA</name>
<feature type="region of interest" description="Disordered" evidence="1">
    <location>
        <begin position="258"/>
        <end position="279"/>
    </location>
</feature>
<reference evidence="2" key="3">
    <citation type="submission" date="2023-05" db="EMBL/GenBank/DDBJ databases">
        <authorList>
            <person name="Smith C.H."/>
        </authorList>
    </citation>
    <scope>NUCLEOTIDE SEQUENCE</scope>
    <source>
        <strain evidence="2">CHS0354</strain>
        <tissue evidence="2">Mantle</tissue>
    </source>
</reference>
<evidence type="ECO:0000313" key="3">
    <source>
        <dbReference type="Proteomes" id="UP001195483"/>
    </source>
</evidence>
<dbReference type="Proteomes" id="UP001195483">
    <property type="component" value="Unassembled WGS sequence"/>
</dbReference>
<protein>
    <submittedName>
        <fullName evidence="2">Uncharacterized protein</fullName>
    </submittedName>
</protein>
<dbReference type="EMBL" id="JAEAOA010002016">
    <property type="protein sequence ID" value="KAK3611680.1"/>
    <property type="molecule type" value="Genomic_DNA"/>
</dbReference>
<proteinExistence type="predicted"/>
<accession>A0AAE0TKN6</accession>
<organism evidence="2 3">
    <name type="scientific">Potamilus streckersoni</name>
    <dbReference type="NCBI Taxonomy" id="2493646"/>
    <lineage>
        <taxon>Eukaryota</taxon>
        <taxon>Metazoa</taxon>
        <taxon>Spiralia</taxon>
        <taxon>Lophotrochozoa</taxon>
        <taxon>Mollusca</taxon>
        <taxon>Bivalvia</taxon>
        <taxon>Autobranchia</taxon>
        <taxon>Heteroconchia</taxon>
        <taxon>Palaeoheterodonta</taxon>
        <taxon>Unionida</taxon>
        <taxon>Unionoidea</taxon>
        <taxon>Unionidae</taxon>
        <taxon>Ambleminae</taxon>
        <taxon>Lampsilini</taxon>
        <taxon>Potamilus</taxon>
    </lineage>
</organism>
<reference evidence="2" key="2">
    <citation type="journal article" date="2021" name="Genome Biol. Evol.">
        <title>Developing a high-quality reference genome for a parasitic bivalve with doubly uniparental inheritance (Bivalvia: Unionida).</title>
        <authorList>
            <person name="Smith C.H."/>
        </authorList>
    </citation>
    <scope>NUCLEOTIDE SEQUENCE</scope>
    <source>
        <strain evidence="2">CHS0354</strain>
        <tissue evidence="2">Mantle</tissue>
    </source>
</reference>
<feature type="compositionally biased region" description="Polar residues" evidence="1">
    <location>
        <begin position="258"/>
        <end position="270"/>
    </location>
</feature>
<gene>
    <name evidence="2" type="ORF">CHS0354_034342</name>
</gene>
<reference evidence="2" key="1">
    <citation type="journal article" date="2021" name="Genome Biol. Evol.">
        <title>A High-Quality Reference Genome for a Parasitic Bivalve with Doubly Uniparental Inheritance (Bivalvia: Unionida).</title>
        <authorList>
            <person name="Smith C.H."/>
        </authorList>
    </citation>
    <scope>NUCLEOTIDE SEQUENCE</scope>
    <source>
        <strain evidence="2">CHS0354</strain>
    </source>
</reference>
<evidence type="ECO:0000313" key="2">
    <source>
        <dbReference type="EMBL" id="KAK3611680.1"/>
    </source>
</evidence>
<keyword evidence="3" id="KW-1185">Reference proteome</keyword>